<dbReference type="PANTHER" id="PTHR43415">
    <property type="entry name" value="SPERMIDINE N(1)-ACETYLTRANSFERASE"/>
    <property type="match status" value="1"/>
</dbReference>
<protein>
    <submittedName>
        <fullName evidence="2">GNAT family N-acetyltransferase</fullName>
    </submittedName>
</protein>
<organism evidence="2 3">
    <name type="scientific">Sutcliffiella horikoshii</name>
    <dbReference type="NCBI Taxonomy" id="79883"/>
    <lineage>
        <taxon>Bacteria</taxon>
        <taxon>Bacillati</taxon>
        <taxon>Bacillota</taxon>
        <taxon>Bacilli</taxon>
        <taxon>Bacillales</taxon>
        <taxon>Bacillaceae</taxon>
        <taxon>Sutcliffiella</taxon>
    </lineage>
</organism>
<evidence type="ECO:0000259" key="1">
    <source>
        <dbReference type="PROSITE" id="PS51186"/>
    </source>
</evidence>
<dbReference type="PANTHER" id="PTHR43415:SF5">
    <property type="entry name" value="ACETYLTRANSFERASE"/>
    <property type="match status" value="1"/>
</dbReference>
<feature type="domain" description="N-acetyltransferase" evidence="1">
    <location>
        <begin position="11"/>
        <end position="176"/>
    </location>
</feature>
<proteinExistence type="predicted"/>
<evidence type="ECO:0000313" key="2">
    <source>
        <dbReference type="EMBL" id="ART74995.1"/>
    </source>
</evidence>
<keyword evidence="3" id="KW-1185">Reference proteome</keyword>
<gene>
    <name evidence="2" type="ORF">B4U37_02575</name>
</gene>
<dbReference type="InterPro" id="IPR000182">
    <property type="entry name" value="GNAT_dom"/>
</dbReference>
<dbReference type="InterPro" id="IPR016181">
    <property type="entry name" value="Acyl_CoA_acyltransferase"/>
</dbReference>
<dbReference type="SUPFAM" id="SSF55729">
    <property type="entry name" value="Acyl-CoA N-acyltransferases (Nat)"/>
    <property type="match status" value="1"/>
</dbReference>
<dbReference type="RefSeq" id="WP_088016931.1">
    <property type="nucleotide sequence ID" value="NZ_CP020880.1"/>
</dbReference>
<reference evidence="2 3" key="1">
    <citation type="submission" date="2017-04" db="EMBL/GenBank/DDBJ databases">
        <title>Complete Genome Sequence of the Bacillus horikoshii 20a strain from Cuatro Cienegas, Coahuila, Mexico.</title>
        <authorList>
            <person name="Zarza E."/>
            <person name="Alcaraz L.D."/>
            <person name="Aguilar-Salinas B."/>
            <person name="Islas A."/>
            <person name="Olmedo-Alvarez G."/>
        </authorList>
    </citation>
    <scope>NUCLEOTIDE SEQUENCE [LARGE SCALE GENOMIC DNA]</scope>
    <source>
        <strain evidence="2 3">20a</strain>
    </source>
</reference>
<dbReference type="GeneID" id="96737323"/>
<dbReference type="Pfam" id="PF13302">
    <property type="entry name" value="Acetyltransf_3"/>
    <property type="match status" value="1"/>
</dbReference>
<dbReference type="PROSITE" id="PS51186">
    <property type="entry name" value="GNAT"/>
    <property type="match status" value="1"/>
</dbReference>
<sequence>MAFHIWEGTAVRLRPIQSSDWEKFHQDGMDSEVARLNDAIYGPRSEEGTKKWTERESEKGWDGHNFRLAIENLNSELVGSISTNSCDPQNGTFSYGVSIFREHWKKGYASDAIRVVLRYFFGELRYQKVNAHVYAFNEGSVRLHERLGFVEEGRLRNMVYTDGGYHDVLLFGQTYEEFMARRGTHECTIQKN</sequence>
<dbReference type="EMBL" id="CP020880">
    <property type="protein sequence ID" value="ART74995.1"/>
    <property type="molecule type" value="Genomic_DNA"/>
</dbReference>
<evidence type="ECO:0000313" key="3">
    <source>
        <dbReference type="Proteomes" id="UP000195573"/>
    </source>
</evidence>
<name>A0ABM6KEX6_9BACI</name>
<dbReference type="Proteomes" id="UP000195573">
    <property type="component" value="Chromosome"/>
</dbReference>
<dbReference type="Gene3D" id="3.40.630.30">
    <property type="match status" value="1"/>
</dbReference>
<accession>A0ABM6KEX6</accession>